<gene>
    <name evidence="2" type="ORF">C7M71_010210</name>
</gene>
<feature type="compositionally biased region" description="Low complexity" evidence="1">
    <location>
        <begin position="97"/>
        <end position="120"/>
    </location>
</feature>
<dbReference type="OrthoDB" id="3293636at2"/>
<feature type="compositionally biased region" description="Polar residues" evidence="1">
    <location>
        <begin position="73"/>
        <end position="84"/>
    </location>
</feature>
<evidence type="ECO:0008006" key="4">
    <source>
        <dbReference type="Google" id="ProtNLM"/>
    </source>
</evidence>
<organism evidence="2 3">
    <name type="scientific">Peterkaempfera bronchialis</name>
    <dbReference type="NCBI Taxonomy" id="2126346"/>
    <lineage>
        <taxon>Bacteria</taxon>
        <taxon>Bacillati</taxon>
        <taxon>Actinomycetota</taxon>
        <taxon>Actinomycetes</taxon>
        <taxon>Kitasatosporales</taxon>
        <taxon>Streptomycetaceae</taxon>
        <taxon>Peterkaempfera</taxon>
    </lineage>
</organism>
<evidence type="ECO:0000313" key="2">
    <source>
        <dbReference type="EMBL" id="AXI77752.1"/>
    </source>
</evidence>
<keyword evidence="3" id="KW-1185">Reference proteome</keyword>
<evidence type="ECO:0000256" key="1">
    <source>
        <dbReference type="SAM" id="MobiDB-lite"/>
    </source>
</evidence>
<dbReference type="Proteomes" id="UP000249340">
    <property type="component" value="Chromosome"/>
</dbReference>
<reference evidence="3" key="1">
    <citation type="submission" date="2018-07" db="EMBL/GenBank/DDBJ databases">
        <title>Streptacidiphilus bronchialis DSM 106435 chromosome.</title>
        <authorList>
            <person name="Batra D."/>
            <person name="Gulvik C.A."/>
        </authorList>
    </citation>
    <scope>NUCLEOTIDE SEQUENCE [LARGE SCALE GENOMIC DNA]</scope>
    <source>
        <strain evidence="3">DSM 106435</strain>
    </source>
</reference>
<dbReference type="EMBL" id="CP031264">
    <property type="protein sequence ID" value="AXI77752.1"/>
    <property type="molecule type" value="Genomic_DNA"/>
</dbReference>
<accession>A0A345SVJ7</accession>
<evidence type="ECO:0000313" key="3">
    <source>
        <dbReference type="Proteomes" id="UP000249340"/>
    </source>
</evidence>
<protein>
    <recommendedName>
        <fullName evidence="4">Secreted protein</fullName>
    </recommendedName>
</protein>
<dbReference type="AlphaFoldDB" id="A0A345SVJ7"/>
<dbReference type="KEGG" id="stri:C7M71_010210"/>
<name>A0A345SVJ7_9ACTN</name>
<proteinExistence type="predicted"/>
<feature type="region of interest" description="Disordered" evidence="1">
    <location>
        <begin position="34"/>
        <end position="129"/>
    </location>
</feature>
<sequence length="199" mass="20448">MGAWAVATGAAVSLSWFGVHAVLSDSAFDPPRTLTVPLTDGPSGPDASSTRLPLGELGPATARAAEPRETATVPSATPRATVSPSVGRRQSVPQQRPTGGAASPTGQTGQTGQTKPAKPAGGAGADGEVRSISVTGGRVAVEMHPDFAELVSATPDPGWEMEMWAGEQWIRVDFSRDGAANSVFVTWNGHPPTVQTVNR</sequence>